<evidence type="ECO:0000313" key="2">
    <source>
        <dbReference type="EMBL" id="TXG68708.1"/>
    </source>
</evidence>
<proteinExistence type="predicted"/>
<dbReference type="PANTHER" id="PTHR34145">
    <property type="entry name" value="OS02G0105600 PROTEIN"/>
    <property type="match status" value="1"/>
</dbReference>
<keyword evidence="3" id="KW-1185">Reference proteome</keyword>
<dbReference type="InterPro" id="IPR032675">
    <property type="entry name" value="LRR_dom_sf"/>
</dbReference>
<evidence type="ECO:0000259" key="1">
    <source>
        <dbReference type="Pfam" id="PF23622"/>
    </source>
</evidence>
<dbReference type="AlphaFoldDB" id="A0A5C7IHW4"/>
<protein>
    <recommendedName>
        <fullName evidence="1">At1g61320/AtMIF1 LRR domain-containing protein</fullName>
    </recommendedName>
</protein>
<sequence>MLWLYLKLIDISICSDNIVNDTQWYVGYIQLLENFRHSKVLNIKSWTDEAVIIPAGVRQIQPSPLFGVKHVNFKSEVVKASVLSKTWFKAWHTYPVLEFEAKTIKQDWYYHGRKEKIFKFLDNTLRNREKHTDKYIHKFAIKLISLSCDREFTSLIDRWVFHAVSSNVKELKIAFALCGRHYSLPQMIFSAKSVHVLELSGCILKYLPRNNRVELCSLKKLCLDKINIDDEFMVNLIAGCPMIEDLSVYKCRKITSIELFGLDKLKEIKVKNNFELQRVEIGAANVQSVLISSLYTLRQIDIASCKNLKSLILDTIITDEWLSNQISELNQLEYLSLNKSEKLENIRISSLSLKTLIIHGSFGLNLIKIETPKLSEFTYHGKIVEFSSNALSLSEANLCISTNQFYSRNDEYIQFLGNFCHSKVVSIESSKDVIIPVASREIRNSPLFGVKHLNLNLQDFLPYEICTPIAKILDGLLWIAPHQDSISIECGGNKSSFTFSYKKHLTADCCKSLPVACWRHCIKEVEIVNARTLKEGEIVKRYLLQEGDIYEKIVALKDLGDFIGDL</sequence>
<dbReference type="EMBL" id="VAHF01000002">
    <property type="protein sequence ID" value="TXG68708.1"/>
    <property type="molecule type" value="Genomic_DNA"/>
</dbReference>
<feature type="domain" description="At1g61320/AtMIF1 LRR" evidence="1">
    <location>
        <begin position="300"/>
        <end position="409"/>
    </location>
</feature>
<dbReference type="PANTHER" id="PTHR34145:SF28">
    <property type="entry name" value="F-BOX DOMAIN-CONTAINING PROTEIN"/>
    <property type="match status" value="1"/>
</dbReference>
<name>A0A5C7IHW4_9ROSI</name>
<dbReference type="SUPFAM" id="SSF52058">
    <property type="entry name" value="L domain-like"/>
    <property type="match status" value="1"/>
</dbReference>
<evidence type="ECO:0000313" key="3">
    <source>
        <dbReference type="Proteomes" id="UP000323000"/>
    </source>
</evidence>
<dbReference type="InterPro" id="IPR053772">
    <property type="entry name" value="At1g61320/At1g61330-like"/>
</dbReference>
<reference evidence="3" key="1">
    <citation type="journal article" date="2019" name="Gigascience">
        <title>De novo genome assembly of the endangered Acer yangbiense, a plant species with extremely small populations endemic to Yunnan Province, China.</title>
        <authorList>
            <person name="Yang J."/>
            <person name="Wariss H.M."/>
            <person name="Tao L."/>
            <person name="Zhang R."/>
            <person name="Yun Q."/>
            <person name="Hollingsworth P."/>
            <person name="Dao Z."/>
            <person name="Luo G."/>
            <person name="Guo H."/>
            <person name="Ma Y."/>
            <person name="Sun W."/>
        </authorList>
    </citation>
    <scope>NUCLEOTIDE SEQUENCE [LARGE SCALE GENOMIC DNA]</scope>
    <source>
        <strain evidence="3">cv. Malutang</strain>
    </source>
</reference>
<dbReference type="Pfam" id="PF23622">
    <property type="entry name" value="LRR_At1g61320_AtMIF1"/>
    <property type="match status" value="2"/>
</dbReference>
<dbReference type="Gene3D" id="3.80.10.10">
    <property type="entry name" value="Ribonuclease Inhibitor"/>
    <property type="match status" value="1"/>
</dbReference>
<dbReference type="Proteomes" id="UP000323000">
    <property type="component" value="Chromosome 2"/>
</dbReference>
<gene>
    <name evidence="2" type="ORF">EZV62_003643</name>
</gene>
<organism evidence="2 3">
    <name type="scientific">Acer yangbiense</name>
    <dbReference type="NCBI Taxonomy" id="1000413"/>
    <lineage>
        <taxon>Eukaryota</taxon>
        <taxon>Viridiplantae</taxon>
        <taxon>Streptophyta</taxon>
        <taxon>Embryophyta</taxon>
        <taxon>Tracheophyta</taxon>
        <taxon>Spermatophyta</taxon>
        <taxon>Magnoliopsida</taxon>
        <taxon>eudicotyledons</taxon>
        <taxon>Gunneridae</taxon>
        <taxon>Pentapetalae</taxon>
        <taxon>rosids</taxon>
        <taxon>malvids</taxon>
        <taxon>Sapindales</taxon>
        <taxon>Sapindaceae</taxon>
        <taxon>Hippocastanoideae</taxon>
        <taxon>Acereae</taxon>
        <taxon>Acer</taxon>
    </lineage>
</organism>
<comment type="caution">
    <text evidence="2">The sequence shown here is derived from an EMBL/GenBank/DDBJ whole genome shotgun (WGS) entry which is preliminary data.</text>
</comment>
<accession>A0A5C7IHW4</accession>
<feature type="domain" description="At1g61320/AtMIF1 LRR" evidence="1">
    <location>
        <begin position="130"/>
        <end position="291"/>
    </location>
</feature>
<dbReference type="OrthoDB" id="1901752at2759"/>
<dbReference type="InterPro" id="IPR055357">
    <property type="entry name" value="LRR_At1g61320_AtMIF1"/>
</dbReference>